<comment type="subcellular location">
    <subcellularLocation>
        <location evidence="1 7">Cell membrane</location>
        <topology evidence="1 7">Multi-pass membrane protein</topology>
    </subcellularLocation>
</comment>
<keyword evidence="3 7" id="KW-1003">Cell membrane</keyword>
<evidence type="ECO:0000313" key="10">
    <source>
        <dbReference type="EMBL" id="TLK28846.1"/>
    </source>
</evidence>
<dbReference type="EMBL" id="VBRC01000004">
    <property type="protein sequence ID" value="TLK28846.1"/>
    <property type="molecule type" value="Genomic_DNA"/>
</dbReference>
<evidence type="ECO:0000256" key="4">
    <source>
        <dbReference type="ARBA" id="ARBA00022692"/>
    </source>
</evidence>
<dbReference type="EMBL" id="JACHFV010000005">
    <property type="protein sequence ID" value="MBB5294988.1"/>
    <property type="molecule type" value="Genomic_DNA"/>
</dbReference>
<reference evidence="9 12" key="2">
    <citation type="submission" date="2020-08" db="EMBL/GenBank/DDBJ databases">
        <title>Genomic Encyclopedia of Type Strains, Phase IV (KMG-IV): sequencing the most valuable type-strain genomes for metagenomic binning, comparative biology and taxonomic classification.</title>
        <authorList>
            <person name="Goeker M."/>
        </authorList>
    </citation>
    <scope>NUCLEOTIDE SEQUENCE [LARGE SCALE GENOMIC DNA]</scope>
    <source>
        <strain evidence="9 12">DSM 105434</strain>
    </source>
</reference>
<keyword evidence="6 7" id="KW-0472">Membrane</keyword>
<protein>
    <submittedName>
        <fullName evidence="10">DedA family protein</fullName>
    </submittedName>
    <submittedName>
        <fullName evidence="9">Membrane protein DedA with SNARE-associated domain</fullName>
    </submittedName>
</protein>
<sequence length="196" mass="21414">MNLNLWLSGLDPTLLNAATFGLLTLEGAGIPGVPGVLPMLAQSALIDAGRTTLAAALTWGVLGNWLGSLLGYAAGRWGQRWLPPRWQAAIRRQRNLDLLERWGAPLIVVSRTVGSLRTPVTLVAGMTRYPWPKYLLLSLLGALLHVGVWQTVLWRFGPAVLPHIEHYGAEVLAAVLLAALLLWLLRGRMGRITPQR</sequence>
<evidence type="ECO:0000256" key="7">
    <source>
        <dbReference type="RuleBase" id="RU367016"/>
    </source>
</evidence>
<evidence type="ECO:0000259" key="8">
    <source>
        <dbReference type="Pfam" id="PF09335"/>
    </source>
</evidence>
<dbReference type="RefSeq" id="WP_129119648.1">
    <property type="nucleotide sequence ID" value="NZ_BSUI01000017.1"/>
</dbReference>
<dbReference type="InterPro" id="IPR032816">
    <property type="entry name" value="VTT_dom"/>
</dbReference>
<evidence type="ECO:0000256" key="6">
    <source>
        <dbReference type="ARBA" id="ARBA00023136"/>
    </source>
</evidence>
<keyword evidence="5 7" id="KW-1133">Transmembrane helix</keyword>
<comment type="caution">
    <text evidence="10">The sequence shown here is derived from an EMBL/GenBank/DDBJ whole genome shotgun (WGS) entry which is preliminary data.</text>
</comment>
<keyword evidence="4 7" id="KW-0812">Transmembrane</keyword>
<dbReference type="Pfam" id="PF09335">
    <property type="entry name" value="VTT_dom"/>
    <property type="match status" value="1"/>
</dbReference>
<organism evidence="10 11">
    <name type="scientific">Deinococcus metallilatus</name>
    <dbReference type="NCBI Taxonomy" id="1211322"/>
    <lineage>
        <taxon>Bacteria</taxon>
        <taxon>Thermotogati</taxon>
        <taxon>Deinococcota</taxon>
        <taxon>Deinococci</taxon>
        <taxon>Deinococcales</taxon>
        <taxon>Deinococcaceae</taxon>
        <taxon>Deinococcus</taxon>
    </lineage>
</organism>
<evidence type="ECO:0000313" key="11">
    <source>
        <dbReference type="Proteomes" id="UP000308000"/>
    </source>
</evidence>
<dbReference type="AlphaFoldDB" id="A0AAJ5JYU5"/>
<dbReference type="GO" id="GO:0005886">
    <property type="term" value="C:plasma membrane"/>
    <property type="evidence" value="ECO:0007669"/>
    <property type="project" value="UniProtKB-SubCell"/>
</dbReference>
<dbReference type="PANTHER" id="PTHR30353:SF15">
    <property type="entry name" value="INNER MEMBRANE PROTEIN YABI"/>
    <property type="match status" value="1"/>
</dbReference>
<proteinExistence type="inferred from homology"/>
<feature type="transmembrane region" description="Helical" evidence="7">
    <location>
        <begin position="53"/>
        <end position="75"/>
    </location>
</feature>
<feature type="transmembrane region" description="Helical" evidence="7">
    <location>
        <begin position="134"/>
        <end position="154"/>
    </location>
</feature>
<comment type="caution">
    <text evidence="7">Lacks conserved residue(s) required for the propagation of feature annotation.</text>
</comment>
<dbReference type="Proteomes" id="UP000536909">
    <property type="component" value="Unassembled WGS sequence"/>
</dbReference>
<reference evidence="10 11" key="1">
    <citation type="submission" date="2019-04" db="EMBL/GenBank/DDBJ databases">
        <title>Deinococcus metalilatus MA1002 mutant No.5.</title>
        <authorList>
            <person name="Park W."/>
            <person name="Park C."/>
        </authorList>
    </citation>
    <scope>NUCLEOTIDE SEQUENCE [LARGE SCALE GENOMIC DNA]</scope>
    <source>
        <strain evidence="10 11">MA1002-m5</strain>
    </source>
</reference>
<comment type="similarity">
    <text evidence="2 7">Belongs to the DedA family.</text>
</comment>
<evidence type="ECO:0000256" key="2">
    <source>
        <dbReference type="ARBA" id="ARBA00010792"/>
    </source>
</evidence>
<dbReference type="InterPro" id="IPR032818">
    <property type="entry name" value="DedA-like"/>
</dbReference>
<name>A0AAJ5JYU5_9DEIO</name>
<evidence type="ECO:0000256" key="3">
    <source>
        <dbReference type="ARBA" id="ARBA00022475"/>
    </source>
</evidence>
<evidence type="ECO:0000313" key="12">
    <source>
        <dbReference type="Proteomes" id="UP000536909"/>
    </source>
</evidence>
<evidence type="ECO:0000256" key="1">
    <source>
        <dbReference type="ARBA" id="ARBA00004651"/>
    </source>
</evidence>
<gene>
    <name evidence="10" type="ORF">FCS05_06615</name>
    <name evidence="9" type="ORF">HNQ10_001809</name>
</gene>
<evidence type="ECO:0000313" key="9">
    <source>
        <dbReference type="EMBL" id="MBB5294988.1"/>
    </source>
</evidence>
<accession>A0AAJ5JYU5</accession>
<feature type="transmembrane region" description="Helical" evidence="7">
    <location>
        <begin position="166"/>
        <end position="185"/>
    </location>
</feature>
<evidence type="ECO:0000256" key="5">
    <source>
        <dbReference type="ARBA" id="ARBA00022989"/>
    </source>
</evidence>
<feature type="domain" description="VTT" evidence="8">
    <location>
        <begin position="54"/>
        <end position="150"/>
    </location>
</feature>
<dbReference type="Proteomes" id="UP000308000">
    <property type="component" value="Unassembled WGS sequence"/>
</dbReference>
<dbReference type="PANTHER" id="PTHR30353">
    <property type="entry name" value="INNER MEMBRANE PROTEIN DEDA-RELATED"/>
    <property type="match status" value="1"/>
</dbReference>
<keyword evidence="12" id="KW-1185">Reference proteome</keyword>